<dbReference type="AlphaFoldDB" id="L8GHL2"/>
<feature type="transmembrane region" description="Helical" evidence="13">
    <location>
        <begin position="249"/>
        <end position="275"/>
    </location>
</feature>
<dbReference type="GO" id="GO:0016020">
    <property type="term" value="C:membrane"/>
    <property type="evidence" value="ECO:0007669"/>
    <property type="project" value="UniProtKB-SubCell"/>
</dbReference>
<dbReference type="SUPFAM" id="SSF56112">
    <property type="entry name" value="Protein kinase-like (PK-like)"/>
    <property type="match status" value="1"/>
</dbReference>
<comment type="catalytic activity">
    <reaction evidence="10">
        <text>L-seryl-[protein] + ATP = O-phospho-L-seryl-[protein] + ADP + H(+)</text>
        <dbReference type="Rhea" id="RHEA:17989"/>
        <dbReference type="Rhea" id="RHEA-COMP:9863"/>
        <dbReference type="Rhea" id="RHEA-COMP:11604"/>
        <dbReference type="ChEBI" id="CHEBI:15378"/>
        <dbReference type="ChEBI" id="CHEBI:29999"/>
        <dbReference type="ChEBI" id="CHEBI:30616"/>
        <dbReference type="ChEBI" id="CHEBI:83421"/>
        <dbReference type="ChEBI" id="CHEBI:456216"/>
        <dbReference type="EC" id="2.7.11.1"/>
    </reaction>
</comment>
<dbReference type="GeneID" id="14912774"/>
<evidence type="ECO:0000256" key="8">
    <source>
        <dbReference type="ARBA" id="ARBA00023136"/>
    </source>
</evidence>
<keyword evidence="13" id="KW-1133">Transmembrane helix</keyword>
<dbReference type="FunFam" id="1.10.510.10:FF:000476">
    <property type="entry name" value="PAS domain-containing protein tyrosine kinase family protein"/>
    <property type="match status" value="1"/>
</dbReference>
<evidence type="ECO:0000256" key="5">
    <source>
        <dbReference type="ARBA" id="ARBA00022741"/>
    </source>
</evidence>
<dbReference type="InterPro" id="IPR000719">
    <property type="entry name" value="Prot_kinase_dom"/>
</dbReference>
<evidence type="ECO:0000256" key="13">
    <source>
        <dbReference type="SAM" id="Phobius"/>
    </source>
</evidence>
<dbReference type="PANTHER" id="PTHR44329">
    <property type="entry name" value="SERINE/THREONINE-PROTEIN KINASE TNNI3K-RELATED"/>
    <property type="match status" value="1"/>
</dbReference>
<reference evidence="15 16" key="1">
    <citation type="journal article" date="2013" name="Genome Biol.">
        <title>Genome of Acanthamoeba castellanii highlights extensive lateral gene transfer and early evolution of tyrosine kinase signaling.</title>
        <authorList>
            <person name="Clarke M."/>
            <person name="Lohan A.J."/>
            <person name="Liu B."/>
            <person name="Lagkouvardos I."/>
            <person name="Roy S."/>
            <person name="Zafar N."/>
            <person name="Bertelli C."/>
            <person name="Schilde C."/>
            <person name="Kianianmomeni A."/>
            <person name="Burglin T.R."/>
            <person name="Frech C."/>
            <person name="Turcotte B."/>
            <person name="Kopec K.O."/>
            <person name="Synnott J.M."/>
            <person name="Choo C."/>
            <person name="Paponov I."/>
            <person name="Finkler A."/>
            <person name="Soon Heng Tan C."/>
            <person name="Hutchins A.P."/>
            <person name="Weinmeier T."/>
            <person name="Rattei T."/>
            <person name="Chu J.S."/>
            <person name="Gimenez G."/>
            <person name="Irimia M."/>
            <person name="Rigden D.J."/>
            <person name="Fitzpatrick D.A."/>
            <person name="Lorenzo-Morales J."/>
            <person name="Bateman A."/>
            <person name="Chiu C.H."/>
            <person name="Tang P."/>
            <person name="Hegemann P."/>
            <person name="Fromm H."/>
            <person name="Raoult D."/>
            <person name="Greub G."/>
            <person name="Miranda-Saavedra D."/>
            <person name="Chen N."/>
            <person name="Nash P."/>
            <person name="Ginger M.L."/>
            <person name="Horn M."/>
            <person name="Schaap P."/>
            <person name="Caler L."/>
            <person name="Loftus B."/>
        </authorList>
    </citation>
    <scope>NUCLEOTIDE SEQUENCE [LARGE SCALE GENOMIC DNA]</scope>
    <source>
        <strain evidence="15 16">Neff</strain>
    </source>
</reference>
<dbReference type="EC" id="2.7.11.1" evidence="2"/>
<keyword evidence="7 11" id="KW-0067">ATP-binding</keyword>
<keyword evidence="4" id="KW-0808">Transferase</keyword>
<dbReference type="PROSITE" id="PS00107">
    <property type="entry name" value="PROTEIN_KINASE_ATP"/>
    <property type="match status" value="1"/>
</dbReference>
<dbReference type="KEGG" id="acan:ACA1_374110"/>
<evidence type="ECO:0000313" key="16">
    <source>
        <dbReference type="Proteomes" id="UP000011083"/>
    </source>
</evidence>
<dbReference type="GO" id="GO:0004713">
    <property type="term" value="F:protein tyrosine kinase activity"/>
    <property type="evidence" value="ECO:0007669"/>
    <property type="project" value="UniProtKB-ARBA"/>
</dbReference>
<feature type="region of interest" description="Disordered" evidence="12">
    <location>
        <begin position="1"/>
        <end position="28"/>
    </location>
</feature>
<accession>L8GHL2</accession>
<evidence type="ECO:0000256" key="10">
    <source>
        <dbReference type="ARBA" id="ARBA00048679"/>
    </source>
</evidence>
<dbReference type="RefSeq" id="XP_004334357.1">
    <property type="nucleotide sequence ID" value="XM_004334309.1"/>
</dbReference>
<evidence type="ECO:0000256" key="11">
    <source>
        <dbReference type="PROSITE-ProRule" id="PRU10141"/>
    </source>
</evidence>
<sequence length="660" mass="73635">MESATMTGEELNRLEDSSMGPGEGGAAAPNFEAERAKQNPLVKIYNTTVYWHGGNNGGVSCANCSSIAPHATFLAPDYACNMESHPPPASPGDWSNGTKHFFVGVDPSRVVTQVNLTMHGRFRCPVSRDSAPPTILNILVESAAITQEPLDYAACIDCEFCKLCDGCMTSVTVVGTEFEIWPTSWNYEVNNTINVRVLSGLLCLYSIDIFVETIPAHLPITTIITTSNTSTSTGGGGGGDDDKPFKMPIWGFVLIGTSSFFCCASIVIWITYVTVKRIRRRRRYGSIQDYDERKTGCCDCLGPVVDTETESEYGDYEYTGRPGSIYTSIDINEVGEDTRRLLGIPAGGDMGSAERKALLKISHRGKLRASGQHRKESSGKRSRGKKSSQDGLVKQMDYGEIVLAERVGKGSYGEVFKGIWRGTEVAVKKLPYYFEQLEDKEQQKTFLEGFIQETQLMKTLRHPNVIQLFASFTHPEVMIVMEFMAKGSLYQILHDKSIDLSWDLRRQILLDAARGMTYLHKSQPVIVHRDLKSHNLLVGEHWRCKVSDFGLSRMLTAMDTMTSCGTPSWTAPEVLRGEKYTEKCDVYSFGIVLWECVTRMTPHEGIPHFQVVFQVGTQGLRPDLPSDTPHHWARLTADCWAEDPDVRPSFEEILDRLQKF</sequence>
<comment type="catalytic activity">
    <reaction evidence="9">
        <text>L-threonyl-[protein] + ATP = O-phospho-L-threonyl-[protein] + ADP + H(+)</text>
        <dbReference type="Rhea" id="RHEA:46608"/>
        <dbReference type="Rhea" id="RHEA-COMP:11060"/>
        <dbReference type="Rhea" id="RHEA-COMP:11605"/>
        <dbReference type="ChEBI" id="CHEBI:15378"/>
        <dbReference type="ChEBI" id="CHEBI:30013"/>
        <dbReference type="ChEBI" id="CHEBI:30616"/>
        <dbReference type="ChEBI" id="CHEBI:61977"/>
        <dbReference type="ChEBI" id="CHEBI:456216"/>
        <dbReference type="EC" id="2.7.11.1"/>
    </reaction>
</comment>
<dbReference type="Gene3D" id="1.10.510.10">
    <property type="entry name" value="Transferase(Phosphotransferase) domain 1"/>
    <property type="match status" value="1"/>
</dbReference>
<dbReference type="STRING" id="1257118.L8GHL2"/>
<evidence type="ECO:0000256" key="9">
    <source>
        <dbReference type="ARBA" id="ARBA00047899"/>
    </source>
</evidence>
<feature type="domain" description="Protein kinase" evidence="14">
    <location>
        <begin position="401"/>
        <end position="660"/>
    </location>
</feature>
<dbReference type="PANTHER" id="PTHR44329:SF298">
    <property type="entry name" value="MIXED LINEAGE KINASE DOMAIN-LIKE PROTEIN"/>
    <property type="match status" value="1"/>
</dbReference>
<proteinExistence type="predicted"/>
<dbReference type="InterPro" id="IPR008271">
    <property type="entry name" value="Ser/Thr_kinase_AS"/>
</dbReference>
<dbReference type="GO" id="GO:0004674">
    <property type="term" value="F:protein serine/threonine kinase activity"/>
    <property type="evidence" value="ECO:0007669"/>
    <property type="project" value="UniProtKB-KW"/>
</dbReference>
<comment type="subcellular location">
    <subcellularLocation>
        <location evidence="1">Membrane</location>
    </subcellularLocation>
</comment>
<evidence type="ECO:0000256" key="2">
    <source>
        <dbReference type="ARBA" id="ARBA00012513"/>
    </source>
</evidence>
<organism evidence="15 16">
    <name type="scientific">Acanthamoeba castellanii (strain ATCC 30010 / Neff)</name>
    <dbReference type="NCBI Taxonomy" id="1257118"/>
    <lineage>
        <taxon>Eukaryota</taxon>
        <taxon>Amoebozoa</taxon>
        <taxon>Discosea</taxon>
        <taxon>Longamoebia</taxon>
        <taxon>Centramoebida</taxon>
        <taxon>Acanthamoebidae</taxon>
        <taxon>Acanthamoeba</taxon>
    </lineage>
</organism>
<dbReference type="PROSITE" id="PS00108">
    <property type="entry name" value="PROTEIN_KINASE_ST"/>
    <property type="match status" value="1"/>
</dbReference>
<evidence type="ECO:0000256" key="7">
    <source>
        <dbReference type="ARBA" id="ARBA00022840"/>
    </source>
</evidence>
<dbReference type="CDD" id="cd13999">
    <property type="entry name" value="STKc_MAP3K-like"/>
    <property type="match status" value="1"/>
</dbReference>
<dbReference type="EMBL" id="KB008119">
    <property type="protein sequence ID" value="ELR12344.1"/>
    <property type="molecule type" value="Genomic_DNA"/>
</dbReference>
<feature type="region of interest" description="Disordered" evidence="12">
    <location>
        <begin position="364"/>
        <end position="391"/>
    </location>
</feature>
<keyword evidence="16" id="KW-1185">Reference proteome</keyword>
<evidence type="ECO:0000256" key="12">
    <source>
        <dbReference type="SAM" id="MobiDB-lite"/>
    </source>
</evidence>
<evidence type="ECO:0000256" key="3">
    <source>
        <dbReference type="ARBA" id="ARBA00022527"/>
    </source>
</evidence>
<dbReference type="Pfam" id="PF07714">
    <property type="entry name" value="PK_Tyr_Ser-Thr"/>
    <property type="match status" value="1"/>
</dbReference>
<dbReference type="Gene3D" id="3.30.200.20">
    <property type="entry name" value="Phosphorylase Kinase, domain 1"/>
    <property type="match status" value="1"/>
</dbReference>
<dbReference type="GO" id="GO:0005524">
    <property type="term" value="F:ATP binding"/>
    <property type="evidence" value="ECO:0007669"/>
    <property type="project" value="UniProtKB-UniRule"/>
</dbReference>
<evidence type="ECO:0000259" key="14">
    <source>
        <dbReference type="PROSITE" id="PS50011"/>
    </source>
</evidence>
<evidence type="ECO:0000313" key="15">
    <source>
        <dbReference type="EMBL" id="ELR12344.1"/>
    </source>
</evidence>
<evidence type="ECO:0000256" key="4">
    <source>
        <dbReference type="ARBA" id="ARBA00022679"/>
    </source>
</evidence>
<dbReference type="PROSITE" id="PS50011">
    <property type="entry name" value="PROTEIN_KINASE_DOM"/>
    <property type="match status" value="1"/>
</dbReference>
<name>L8GHL2_ACACF</name>
<keyword evidence="8 13" id="KW-0472">Membrane</keyword>
<keyword evidence="5 11" id="KW-0547">Nucleotide-binding</keyword>
<dbReference type="FunFam" id="3.30.200.20:FF:000180">
    <property type="entry name" value="serine/threonine-protein kinase STY46-like"/>
    <property type="match status" value="1"/>
</dbReference>
<keyword evidence="3" id="KW-0723">Serine/threonine-protein kinase</keyword>
<dbReference type="InterPro" id="IPR001245">
    <property type="entry name" value="Ser-Thr/Tyr_kinase_cat_dom"/>
</dbReference>
<evidence type="ECO:0000256" key="6">
    <source>
        <dbReference type="ARBA" id="ARBA00022777"/>
    </source>
</evidence>
<dbReference type="PRINTS" id="PR00109">
    <property type="entry name" value="TYRKINASE"/>
</dbReference>
<dbReference type="Proteomes" id="UP000011083">
    <property type="component" value="Unassembled WGS sequence"/>
</dbReference>
<dbReference type="InterPro" id="IPR051681">
    <property type="entry name" value="Ser/Thr_Kinases-Pseudokinases"/>
</dbReference>
<protein>
    <recommendedName>
        <fullName evidence="2">non-specific serine/threonine protein kinase</fullName>
        <ecNumber evidence="2">2.7.11.1</ecNumber>
    </recommendedName>
</protein>
<dbReference type="VEuPathDB" id="AmoebaDB:ACA1_374110"/>
<keyword evidence="13" id="KW-0812">Transmembrane</keyword>
<gene>
    <name evidence="15" type="ORF">ACA1_374110</name>
</gene>
<dbReference type="InterPro" id="IPR011009">
    <property type="entry name" value="Kinase-like_dom_sf"/>
</dbReference>
<dbReference type="OrthoDB" id="4062651at2759"/>
<dbReference type="SMART" id="SM00220">
    <property type="entry name" value="S_TKc"/>
    <property type="match status" value="1"/>
</dbReference>
<feature type="binding site" evidence="11">
    <location>
        <position position="429"/>
    </location>
    <ligand>
        <name>ATP</name>
        <dbReference type="ChEBI" id="CHEBI:30616"/>
    </ligand>
</feature>
<evidence type="ECO:0000256" key="1">
    <source>
        <dbReference type="ARBA" id="ARBA00004370"/>
    </source>
</evidence>
<dbReference type="InterPro" id="IPR017441">
    <property type="entry name" value="Protein_kinase_ATP_BS"/>
</dbReference>
<keyword evidence="6 15" id="KW-0418">Kinase</keyword>